<dbReference type="Proteomes" id="UP000217696">
    <property type="component" value="Chromosome"/>
</dbReference>
<keyword evidence="2" id="KW-1185">Reference proteome</keyword>
<organism evidence="1 2">
    <name type="scientific">Aneurinibacillus soli</name>
    <dbReference type="NCBI Taxonomy" id="1500254"/>
    <lineage>
        <taxon>Bacteria</taxon>
        <taxon>Bacillati</taxon>
        <taxon>Bacillota</taxon>
        <taxon>Bacilli</taxon>
        <taxon>Bacillales</taxon>
        <taxon>Paenibacillaceae</taxon>
        <taxon>Aneurinibacillus group</taxon>
        <taxon>Aneurinibacillus</taxon>
    </lineage>
</organism>
<protein>
    <submittedName>
        <fullName evidence="1">Uncharacterized protein</fullName>
    </submittedName>
</protein>
<sequence length="151" mass="17064">MTDKLAHKRSGCFLHEVLWAKARLSVLFRSVARTGVLWRLPSPLLPTVGKSNTKCKLDMTSSCVAVCWIFLFLTPTLLGGEKREVRERLYAFHPAEGERRTGLCLQSSHEKTSWGFSLQASSLGSWSGQFRHLRKAYRSERLLSSPPTTKV</sequence>
<reference evidence="1 2" key="1">
    <citation type="submission" date="2015-12" db="EMBL/GenBank/DDBJ databases">
        <title>Genome sequence of Aneurinibacillus soli.</title>
        <authorList>
            <person name="Lee J.S."/>
            <person name="Lee K.C."/>
            <person name="Kim K.K."/>
            <person name="Lee B.W."/>
        </authorList>
    </citation>
    <scope>NUCLEOTIDE SEQUENCE [LARGE SCALE GENOMIC DNA]</scope>
    <source>
        <strain evidence="1 2">CB4</strain>
    </source>
</reference>
<accession>A0A0U5B3C4</accession>
<proteinExistence type="predicted"/>
<dbReference type="EMBL" id="AP017312">
    <property type="protein sequence ID" value="BAU27823.1"/>
    <property type="molecule type" value="Genomic_DNA"/>
</dbReference>
<name>A0A0U5B3C4_9BACL</name>
<evidence type="ECO:0000313" key="1">
    <source>
        <dbReference type="EMBL" id="BAU27823.1"/>
    </source>
</evidence>
<dbReference type="KEGG" id="asoc:CB4_01997"/>
<evidence type="ECO:0000313" key="2">
    <source>
        <dbReference type="Proteomes" id="UP000217696"/>
    </source>
</evidence>
<gene>
    <name evidence="1" type="ORF">CB4_01997</name>
</gene>
<dbReference type="AlphaFoldDB" id="A0A0U5B3C4"/>